<keyword evidence="4" id="KW-1185">Reference proteome</keyword>
<dbReference type="EMBL" id="OW240920">
    <property type="protein sequence ID" value="CAH2314501.1"/>
    <property type="molecule type" value="Genomic_DNA"/>
</dbReference>
<accession>A0AAD1WMC7</accession>
<evidence type="ECO:0000313" key="3">
    <source>
        <dbReference type="EMBL" id="CAH2314501.1"/>
    </source>
</evidence>
<feature type="coiled-coil region" evidence="1">
    <location>
        <begin position="71"/>
        <end position="98"/>
    </location>
</feature>
<evidence type="ECO:0000256" key="1">
    <source>
        <dbReference type="SAM" id="Coils"/>
    </source>
</evidence>
<dbReference type="Proteomes" id="UP001295444">
    <property type="component" value="Chromosome 09"/>
</dbReference>
<reference evidence="3" key="1">
    <citation type="submission" date="2022-03" db="EMBL/GenBank/DDBJ databases">
        <authorList>
            <person name="Alioto T."/>
            <person name="Alioto T."/>
            <person name="Gomez Garrido J."/>
        </authorList>
    </citation>
    <scope>NUCLEOTIDE SEQUENCE</scope>
</reference>
<organism evidence="3 4">
    <name type="scientific">Pelobates cultripes</name>
    <name type="common">Western spadefoot toad</name>
    <dbReference type="NCBI Taxonomy" id="61616"/>
    <lineage>
        <taxon>Eukaryota</taxon>
        <taxon>Metazoa</taxon>
        <taxon>Chordata</taxon>
        <taxon>Craniata</taxon>
        <taxon>Vertebrata</taxon>
        <taxon>Euteleostomi</taxon>
        <taxon>Amphibia</taxon>
        <taxon>Batrachia</taxon>
        <taxon>Anura</taxon>
        <taxon>Pelobatoidea</taxon>
        <taxon>Pelobatidae</taxon>
        <taxon>Pelobates</taxon>
    </lineage>
</organism>
<evidence type="ECO:0000313" key="4">
    <source>
        <dbReference type="Proteomes" id="UP001295444"/>
    </source>
</evidence>
<name>A0AAD1WMC7_PELCU</name>
<proteinExistence type="predicted"/>
<keyword evidence="1" id="KW-0175">Coiled coil</keyword>
<dbReference type="AlphaFoldDB" id="A0AAD1WMC7"/>
<gene>
    <name evidence="3" type="ORF">PECUL_23A036991</name>
</gene>
<feature type="region of interest" description="Disordered" evidence="2">
    <location>
        <begin position="1"/>
        <end position="43"/>
    </location>
</feature>
<protein>
    <submittedName>
        <fullName evidence="3">Uncharacterized protein</fullName>
    </submittedName>
</protein>
<evidence type="ECO:0000256" key="2">
    <source>
        <dbReference type="SAM" id="MobiDB-lite"/>
    </source>
</evidence>
<sequence>MDDFLSTSHGLHGTGDQEAPPPPSPGSESQTGSTRDSPPRGSLAKISVDLAAITANMMTRADKKDLVAELRATIREEITAVRSDLTALEQRVDDLEADRLQAA</sequence>